<gene>
    <name evidence="1" type="ORF">FNA67_04005</name>
</gene>
<reference evidence="1 2" key="1">
    <citation type="journal article" date="2015" name="Int. J. Syst. Evol. Microbiol.">
        <title>Youhaiella tibetensis gen. nov., sp. nov., isolated from subsurface sediment.</title>
        <authorList>
            <person name="Wang Y.X."/>
            <person name="Huang F.Q."/>
            <person name="Nogi Y."/>
            <person name="Pang S.J."/>
            <person name="Wang P.K."/>
            <person name="Lv J."/>
        </authorList>
    </citation>
    <scope>NUCLEOTIDE SEQUENCE [LARGE SCALE GENOMIC DNA]</scope>
    <source>
        <strain evidence="2">fig4</strain>
    </source>
</reference>
<dbReference type="InterPro" id="IPR009297">
    <property type="entry name" value="DUF952"/>
</dbReference>
<evidence type="ECO:0000313" key="2">
    <source>
        <dbReference type="Proteomes" id="UP000321062"/>
    </source>
</evidence>
<dbReference type="AlphaFoldDB" id="A0A5B9DK13"/>
<dbReference type="RefSeq" id="WP_147655154.1">
    <property type="nucleotide sequence ID" value="NZ_BMFM01000001.1"/>
</dbReference>
<dbReference type="KEGG" id="yti:FNA67_04005"/>
<name>A0A5B9DK13_9HYPH</name>
<dbReference type="SUPFAM" id="SSF56399">
    <property type="entry name" value="ADP-ribosylation"/>
    <property type="match status" value="1"/>
</dbReference>
<dbReference type="EMBL" id="CP041690">
    <property type="protein sequence ID" value="QEE19386.1"/>
    <property type="molecule type" value="Genomic_DNA"/>
</dbReference>
<dbReference type="Pfam" id="PF06108">
    <property type="entry name" value="DUF952"/>
    <property type="match status" value="1"/>
</dbReference>
<protein>
    <submittedName>
        <fullName evidence="1">DUF952 domain-containing protein</fullName>
    </submittedName>
</protein>
<dbReference type="Gene3D" id="3.20.170.20">
    <property type="entry name" value="Protein of unknown function DUF952"/>
    <property type="match status" value="1"/>
</dbReference>
<keyword evidence="2" id="KW-1185">Reference proteome</keyword>
<sequence length="117" mass="12478">MTDPALIYKISTRSAYEAATPTGRFEGMPIDFQDGYIHFSTAGQLAETLARHFAGQDDLVLIAVRTADVAADLRWEVSRGGALFPHLYAPMPLGAVEWTAPIAVAADGSCALPEGVQ</sequence>
<proteinExistence type="predicted"/>
<dbReference type="Proteomes" id="UP000321062">
    <property type="component" value="Chromosome"/>
</dbReference>
<accession>A0A5B9DK13</accession>
<dbReference type="OrthoDB" id="9799937at2"/>
<organism evidence="1 2">
    <name type="scientific">Paradevosia tibetensis</name>
    <dbReference type="NCBI Taxonomy" id="1447062"/>
    <lineage>
        <taxon>Bacteria</taxon>
        <taxon>Pseudomonadati</taxon>
        <taxon>Pseudomonadota</taxon>
        <taxon>Alphaproteobacteria</taxon>
        <taxon>Hyphomicrobiales</taxon>
        <taxon>Devosiaceae</taxon>
        <taxon>Paradevosia</taxon>
    </lineage>
</organism>
<evidence type="ECO:0000313" key="1">
    <source>
        <dbReference type="EMBL" id="QEE19386.1"/>
    </source>
</evidence>
<dbReference type="PANTHER" id="PTHR34129:SF1">
    <property type="entry name" value="DUF952 DOMAIN-CONTAINING PROTEIN"/>
    <property type="match status" value="1"/>
</dbReference>
<dbReference type="PANTHER" id="PTHR34129">
    <property type="entry name" value="BLR1139 PROTEIN"/>
    <property type="match status" value="1"/>
</dbReference>